<accession>A0A0D3AGV6</accession>
<dbReference type="EnsemblPlants" id="Bo24904s010.1">
    <property type="protein sequence ID" value="Bo24904s010.1"/>
    <property type="gene ID" value="Bo24904s010"/>
</dbReference>
<protein>
    <submittedName>
        <fullName evidence="2">Uncharacterized protein</fullName>
    </submittedName>
</protein>
<reference evidence="2" key="1">
    <citation type="journal article" date="2014" name="Genome Biol.">
        <title>Transcriptome and methylome profiling reveals relics of genome dominance in the mesopolyploid Brassica oleracea.</title>
        <authorList>
            <person name="Parkin I.A."/>
            <person name="Koh C."/>
            <person name="Tang H."/>
            <person name="Robinson S.J."/>
            <person name="Kagale S."/>
            <person name="Clarke W.E."/>
            <person name="Town C.D."/>
            <person name="Nixon J."/>
            <person name="Krishnakumar V."/>
            <person name="Bidwell S.L."/>
            <person name="Denoeud F."/>
            <person name="Belcram H."/>
            <person name="Links M.G."/>
            <person name="Just J."/>
            <person name="Clarke C."/>
            <person name="Bender T."/>
            <person name="Huebert T."/>
            <person name="Mason A.S."/>
            <person name="Pires J.C."/>
            <person name="Barker G."/>
            <person name="Moore J."/>
            <person name="Walley P.G."/>
            <person name="Manoli S."/>
            <person name="Batley J."/>
            <person name="Edwards D."/>
            <person name="Nelson M.N."/>
            <person name="Wang X."/>
            <person name="Paterson A.H."/>
            <person name="King G."/>
            <person name="Bancroft I."/>
            <person name="Chalhoub B."/>
            <person name="Sharpe A.G."/>
        </authorList>
    </citation>
    <scope>NUCLEOTIDE SEQUENCE [LARGE SCALE GENOMIC DNA]</scope>
    <source>
        <strain evidence="2">cv. TO1000</strain>
    </source>
</reference>
<dbReference type="AlphaFoldDB" id="A0A0D3AGV6"/>
<reference evidence="2" key="2">
    <citation type="submission" date="2015-06" db="UniProtKB">
        <authorList>
            <consortium name="EnsemblPlants"/>
        </authorList>
    </citation>
    <scope>IDENTIFICATION</scope>
</reference>
<name>A0A0D3AGV6_BRAOL</name>
<proteinExistence type="predicted"/>
<dbReference type="HOGENOM" id="CLU_3056573_0_0_1"/>
<keyword evidence="3" id="KW-1185">Reference proteome</keyword>
<feature type="region of interest" description="Disordered" evidence="1">
    <location>
        <begin position="15"/>
        <end position="54"/>
    </location>
</feature>
<evidence type="ECO:0000313" key="2">
    <source>
        <dbReference type="EnsemblPlants" id="Bo24904s010.1"/>
    </source>
</evidence>
<evidence type="ECO:0000313" key="3">
    <source>
        <dbReference type="Proteomes" id="UP000032141"/>
    </source>
</evidence>
<evidence type="ECO:0000256" key="1">
    <source>
        <dbReference type="SAM" id="MobiDB-lite"/>
    </source>
</evidence>
<sequence length="54" mass="5796">EHDDNILPNREAEVTLAASSSGQSVLGNRTGVEYAEANPPEVEGSQKKRKLSSE</sequence>
<feature type="compositionally biased region" description="Polar residues" evidence="1">
    <location>
        <begin position="17"/>
        <end position="27"/>
    </location>
</feature>
<dbReference type="OMA" id="IENHGKE"/>
<dbReference type="Gramene" id="Bo24904s010.1">
    <property type="protein sequence ID" value="Bo24904s010.1"/>
    <property type="gene ID" value="Bo24904s010"/>
</dbReference>
<dbReference type="Proteomes" id="UP000032141">
    <property type="component" value="Unassembled WGS sequence"/>
</dbReference>
<organism evidence="2 3">
    <name type="scientific">Brassica oleracea var. oleracea</name>
    <dbReference type="NCBI Taxonomy" id="109376"/>
    <lineage>
        <taxon>Eukaryota</taxon>
        <taxon>Viridiplantae</taxon>
        <taxon>Streptophyta</taxon>
        <taxon>Embryophyta</taxon>
        <taxon>Tracheophyta</taxon>
        <taxon>Spermatophyta</taxon>
        <taxon>Magnoliopsida</taxon>
        <taxon>eudicotyledons</taxon>
        <taxon>Gunneridae</taxon>
        <taxon>Pentapetalae</taxon>
        <taxon>rosids</taxon>
        <taxon>malvids</taxon>
        <taxon>Brassicales</taxon>
        <taxon>Brassicaceae</taxon>
        <taxon>Brassiceae</taxon>
        <taxon>Brassica</taxon>
    </lineage>
</organism>